<keyword evidence="1" id="KW-0812">Transmembrane</keyword>
<dbReference type="AlphaFoldDB" id="A0A8S1H4E8"/>
<dbReference type="InterPro" id="IPR006029">
    <property type="entry name" value="Neurotrans-gated_channel_TM"/>
</dbReference>
<dbReference type="Gene3D" id="1.20.58.390">
    <property type="entry name" value="Neurotransmitter-gated ion-channel transmembrane domain"/>
    <property type="match status" value="1"/>
</dbReference>
<dbReference type="SUPFAM" id="SSF90112">
    <property type="entry name" value="Neurotransmitter-gated ion-channel transmembrane pore"/>
    <property type="match status" value="1"/>
</dbReference>
<dbReference type="InterPro" id="IPR038050">
    <property type="entry name" value="Neuro_actylchol_rec"/>
</dbReference>
<feature type="domain" description="Neurotransmitter-gated ion-channel transmembrane" evidence="2">
    <location>
        <begin position="16"/>
        <end position="147"/>
    </location>
</feature>
<name>A0A8S1H4E8_9PELO</name>
<evidence type="ECO:0000259" key="2">
    <source>
        <dbReference type="Pfam" id="PF02932"/>
    </source>
</evidence>
<evidence type="ECO:0000313" key="3">
    <source>
        <dbReference type="EMBL" id="CAD6190043.1"/>
    </source>
</evidence>
<dbReference type="OrthoDB" id="5975154at2759"/>
<evidence type="ECO:0000313" key="4">
    <source>
        <dbReference type="Proteomes" id="UP000835052"/>
    </source>
</evidence>
<dbReference type="GO" id="GO:0016020">
    <property type="term" value="C:membrane"/>
    <property type="evidence" value="ECO:0007669"/>
    <property type="project" value="InterPro"/>
</dbReference>
<organism evidence="3 4">
    <name type="scientific">Caenorhabditis auriculariae</name>
    <dbReference type="NCBI Taxonomy" id="2777116"/>
    <lineage>
        <taxon>Eukaryota</taxon>
        <taxon>Metazoa</taxon>
        <taxon>Ecdysozoa</taxon>
        <taxon>Nematoda</taxon>
        <taxon>Chromadorea</taxon>
        <taxon>Rhabditida</taxon>
        <taxon>Rhabditina</taxon>
        <taxon>Rhabditomorpha</taxon>
        <taxon>Rhabditoidea</taxon>
        <taxon>Rhabditidae</taxon>
        <taxon>Peloderinae</taxon>
        <taxon>Caenorhabditis</taxon>
    </lineage>
</organism>
<feature type="transmembrane region" description="Helical" evidence="1">
    <location>
        <begin position="130"/>
        <end position="150"/>
    </location>
</feature>
<keyword evidence="1" id="KW-1133">Transmembrane helix</keyword>
<proteinExistence type="predicted"/>
<dbReference type="EMBL" id="CAJGYM010000013">
    <property type="protein sequence ID" value="CAD6190043.1"/>
    <property type="molecule type" value="Genomic_DNA"/>
</dbReference>
<accession>A0A8S1H4E8</accession>
<dbReference type="Pfam" id="PF02932">
    <property type="entry name" value="Neur_chan_memb"/>
    <property type="match status" value="1"/>
</dbReference>
<comment type="caution">
    <text evidence="3">The sequence shown here is derived from an EMBL/GenBank/DDBJ whole genome shotgun (WGS) entry which is preliminary data.</text>
</comment>
<dbReference type="GO" id="GO:0006811">
    <property type="term" value="P:monoatomic ion transport"/>
    <property type="evidence" value="ECO:0007669"/>
    <property type="project" value="InterPro"/>
</dbReference>
<sequence length="155" mass="17769">MLRLRRPGVNITYATLPSLFCTKPKRHSESLIRNVKEHEASLSRSNSYEAERRLHQFMTGFGNGLSPLDTVQNTQKQIPPPGDVSQQATVLILQRIYHELKIMTKRMIENDREEQAANNWKFAAMVVDRLCLYVFTVFIIASTVGIFWSAPYLVA</sequence>
<evidence type="ECO:0000256" key="1">
    <source>
        <dbReference type="SAM" id="Phobius"/>
    </source>
</evidence>
<gene>
    <name evidence="3" type="ORF">CAUJ_LOCUS5962</name>
</gene>
<protein>
    <recommendedName>
        <fullName evidence="2">Neurotransmitter-gated ion-channel transmembrane domain-containing protein</fullName>
    </recommendedName>
</protein>
<dbReference type="Proteomes" id="UP000835052">
    <property type="component" value="Unassembled WGS sequence"/>
</dbReference>
<keyword evidence="1" id="KW-0472">Membrane</keyword>
<dbReference type="InterPro" id="IPR036719">
    <property type="entry name" value="Neuro-gated_channel_TM_sf"/>
</dbReference>
<reference evidence="3" key="1">
    <citation type="submission" date="2020-10" db="EMBL/GenBank/DDBJ databases">
        <authorList>
            <person name="Kikuchi T."/>
        </authorList>
    </citation>
    <scope>NUCLEOTIDE SEQUENCE</scope>
    <source>
        <strain evidence="3">NKZ352</strain>
    </source>
</reference>
<keyword evidence="4" id="KW-1185">Reference proteome</keyword>